<dbReference type="GO" id="GO:0044550">
    <property type="term" value="P:secondary metabolite biosynthetic process"/>
    <property type="evidence" value="ECO:0007669"/>
    <property type="project" value="TreeGrafter"/>
</dbReference>
<dbReference type="SMART" id="SM00823">
    <property type="entry name" value="PKS_PP"/>
    <property type="match status" value="2"/>
</dbReference>
<dbReference type="AlphaFoldDB" id="A0A0M3WP24"/>
<dbReference type="InterPro" id="IPR000873">
    <property type="entry name" value="AMP-dep_synth/lig_dom"/>
</dbReference>
<dbReference type="FunFam" id="2.30.38.10:FF:000001">
    <property type="entry name" value="Non-ribosomal peptide synthetase PvdI"/>
    <property type="match status" value="1"/>
</dbReference>
<dbReference type="InterPro" id="IPR025110">
    <property type="entry name" value="AMP-bd_C"/>
</dbReference>
<evidence type="ECO:0000256" key="3">
    <source>
        <dbReference type="ARBA" id="ARBA00022450"/>
    </source>
</evidence>
<dbReference type="Gene3D" id="1.10.1200.10">
    <property type="entry name" value="ACP-like"/>
    <property type="match status" value="1"/>
</dbReference>
<dbReference type="NCBIfam" id="TIGR01733">
    <property type="entry name" value="AA-adenyl-dom"/>
    <property type="match status" value="1"/>
</dbReference>
<sequence length="1178" mass="125248">MSARAERAERIARIWAEVLDLPGLGVEDNVFLLGASSLGATRAAARIRAEFRVELPLRNLFEAPTPAALAALLADGEEDAAGGKAADPGEAADGPGSGLAPEQERLWFLARLHPDSTAYNVPFAFRLREPLDPVALELALHRLVERHEALRTLYPERDGAPVARVLPAAPPALPRSDFGGLPPQEAARRADLLAAEQAGTPFDLAAGPLLRAHLVSFAEDDHQLLLTAHHIITDAWSDDLLLRELNTGYRDVLAGGAAEHPPAPRYRDWAARQQRLAHGERAAEAAAWWRRELAGVPPLLELPTDAPRPSVQRFRGDRIGTDLPAGLVERLGALAAQEDGTLFMALLAGFSALLHRHSGQSDLVVGTPVANRTDPAAEEMAGFCVNTLPLRCDLSGTPSFRELLRRSRERVLDAFDHQQLPFGRLVEALAPPRSAAHGPLVQVMLVLQNTPDRAPAGPGGGPWTAQPARAGAGGSIFDLTLYLSHAAGGLHGEWEFDTDLFGAERIAGLGRQLELLLSGAVDDPDAPVAALPLWTGPERARFLRPGGPAAEPVCLHEMVRAQARRTPDAVAVEAAGEHLTYAALDRRSDAAARALRAGGVGPEDVVAVACERSAELVVALLAVLKAGAAYLPLDPENPRDRLEYLLADSGTAHLLTLERHLAALPVPPGVRPLLLDRLPPGADGPLPAVDPRQAAYLIYTSGSTGRPKGVLNQHAAAANRIRWGQRAFPLGPDSVVLQKTPVHFDISVWEVFWPLASGATVVLARPGGHRDPRYLARLVAERGVTDLHFVPSMLPAFLERPETAGCTALRRVYCSGEALPPALRDRLFAELPGVELHNLYGPTEAAVEVSHWHCRPGDPTVPIGTPIDGAALYVLDELLNPVPPGVPGELYIGGVPVARGYHGRPGLTGRSFLPDPYGAPGARMYRTGDRGRWRPDGAVEYLGRTDHQVKLRGHRIELGEIEAVLREHPGVADAAAVLRPGAGGDPRLVAYLAPAAGPARDDDALAASVRALAAARLPDYMRPAALVVLERFPLTPSGKTDRSALPDPGPGAAPAPGRTAPRTPVERELAAIWAAELGVTGIGVDDGFFELGGHSLLAARVMARVGTAFGVDLPLSAVFELPTVAGLALRITAAQAAQAEEETARLLDRLERLSDEELALLAEDPALLDGDGPPEPGR</sequence>
<proteinExistence type="inferred from homology"/>
<dbReference type="SUPFAM" id="SSF56801">
    <property type="entry name" value="Acetyl-CoA synthetase-like"/>
    <property type="match status" value="1"/>
</dbReference>
<dbReference type="Gene3D" id="3.40.50.980">
    <property type="match status" value="2"/>
</dbReference>
<protein>
    <submittedName>
        <fullName evidence="7">PhsB</fullName>
    </submittedName>
</protein>
<dbReference type="CDD" id="cd19531">
    <property type="entry name" value="LCL_NRPS-like"/>
    <property type="match status" value="1"/>
</dbReference>
<dbReference type="InterPro" id="IPR009081">
    <property type="entry name" value="PP-bd_ACP"/>
</dbReference>
<evidence type="ECO:0000256" key="5">
    <source>
        <dbReference type="SAM" id="MobiDB-lite"/>
    </source>
</evidence>
<dbReference type="GO" id="GO:0031177">
    <property type="term" value="F:phosphopantetheine binding"/>
    <property type="evidence" value="ECO:0007669"/>
    <property type="project" value="InterPro"/>
</dbReference>
<dbReference type="InterPro" id="IPR029058">
    <property type="entry name" value="AB_hydrolase_fold"/>
</dbReference>
<dbReference type="Gene3D" id="2.30.38.10">
    <property type="entry name" value="Luciferase, Domain 3"/>
    <property type="match status" value="1"/>
</dbReference>
<dbReference type="InterPro" id="IPR045851">
    <property type="entry name" value="AMP-bd_C_sf"/>
</dbReference>
<dbReference type="FunFam" id="3.40.50.980:FF:000001">
    <property type="entry name" value="Non-ribosomal peptide synthetase"/>
    <property type="match status" value="1"/>
</dbReference>
<dbReference type="InterPro" id="IPR001242">
    <property type="entry name" value="Condensation_dom"/>
</dbReference>
<dbReference type="GO" id="GO:0072330">
    <property type="term" value="P:monocarboxylic acid biosynthetic process"/>
    <property type="evidence" value="ECO:0007669"/>
    <property type="project" value="UniProtKB-ARBA"/>
</dbReference>
<dbReference type="CDD" id="cd17646">
    <property type="entry name" value="A_NRPS_AB3403-like"/>
    <property type="match status" value="1"/>
</dbReference>
<reference evidence="7" key="1">
    <citation type="journal article" date="2015" name="J. Antibiot.">
        <title>Conserved biosynthetic pathways for phosalacine, bialaphos and newly discovered phosphonic acid natural products.</title>
        <authorList>
            <person name="Blodgett J.A.V."/>
            <person name="Zhang J.K."/>
            <person name="Yu X."/>
            <person name="Metcalf W.W."/>
        </authorList>
    </citation>
    <scope>NUCLEOTIDE SEQUENCE</scope>
    <source>
        <strain evidence="7">NRRL B-16230</strain>
    </source>
</reference>
<dbReference type="GO" id="GO:0003824">
    <property type="term" value="F:catalytic activity"/>
    <property type="evidence" value="ECO:0007669"/>
    <property type="project" value="InterPro"/>
</dbReference>
<evidence type="ECO:0000259" key="6">
    <source>
        <dbReference type="PROSITE" id="PS50075"/>
    </source>
</evidence>
<dbReference type="GO" id="GO:0017000">
    <property type="term" value="P:antibiotic biosynthetic process"/>
    <property type="evidence" value="ECO:0007669"/>
    <property type="project" value="UniProtKB-ARBA"/>
</dbReference>
<dbReference type="Gene3D" id="3.40.50.1820">
    <property type="entry name" value="alpha/beta hydrolase"/>
    <property type="match status" value="1"/>
</dbReference>
<dbReference type="GO" id="GO:0005829">
    <property type="term" value="C:cytosol"/>
    <property type="evidence" value="ECO:0007669"/>
    <property type="project" value="TreeGrafter"/>
</dbReference>
<feature type="region of interest" description="Disordered" evidence="5">
    <location>
        <begin position="1037"/>
        <end position="1062"/>
    </location>
</feature>
<dbReference type="InterPro" id="IPR036736">
    <property type="entry name" value="ACP-like_sf"/>
</dbReference>
<dbReference type="EMBL" id="KP185121">
    <property type="protein sequence ID" value="AKO69599.1"/>
    <property type="molecule type" value="Genomic_DNA"/>
</dbReference>
<dbReference type="RefSeq" id="WP_051731871.1">
    <property type="nucleotide sequence ID" value="NZ_JNWZ01000012.1"/>
</dbReference>
<dbReference type="SUPFAM" id="SSF47336">
    <property type="entry name" value="ACP-like"/>
    <property type="match status" value="2"/>
</dbReference>
<dbReference type="PROSITE" id="PS00012">
    <property type="entry name" value="PHOSPHOPANTETHEINE"/>
    <property type="match status" value="1"/>
</dbReference>
<dbReference type="FunFam" id="3.40.50.12780:FF:000012">
    <property type="entry name" value="Non-ribosomal peptide synthetase"/>
    <property type="match status" value="1"/>
</dbReference>
<dbReference type="BioCyc" id="MetaCyc:MONOMER-19757"/>
<dbReference type="Gene3D" id="3.30.559.10">
    <property type="entry name" value="Chloramphenicol acetyltransferase-like domain"/>
    <property type="match status" value="1"/>
</dbReference>
<dbReference type="PROSITE" id="PS50075">
    <property type="entry name" value="CARRIER"/>
    <property type="match status" value="2"/>
</dbReference>
<gene>
    <name evidence="7" type="primary">phsB</name>
</gene>
<keyword evidence="4" id="KW-0597">Phosphoprotein</keyword>
<dbReference type="InterPro" id="IPR020806">
    <property type="entry name" value="PKS_PP-bd"/>
</dbReference>
<organism evidence="7">
    <name type="scientific">Kitasatospora phosalacinea</name>
    <dbReference type="NCBI Taxonomy" id="2065"/>
    <lineage>
        <taxon>Bacteria</taxon>
        <taxon>Bacillati</taxon>
        <taxon>Actinomycetota</taxon>
        <taxon>Actinomycetes</taxon>
        <taxon>Kitasatosporales</taxon>
        <taxon>Streptomycetaceae</taxon>
        <taxon>Kitasatospora</taxon>
    </lineage>
</organism>
<dbReference type="InterPro" id="IPR023213">
    <property type="entry name" value="CAT-like_dom_sf"/>
</dbReference>
<dbReference type="PANTHER" id="PTHR45527:SF1">
    <property type="entry name" value="FATTY ACID SYNTHASE"/>
    <property type="match status" value="1"/>
</dbReference>
<dbReference type="Gene3D" id="3.30.300.30">
    <property type="match status" value="1"/>
</dbReference>
<comment type="cofactor">
    <cofactor evidence="1">
        <name>pantetheine 4'-phosphate</name>
        <dbReference type="ChEBI" id="CHEBI:47942"/>
    </cofactor>
</comment>
<keyword evidence="3" id="KW-0596">Phosphopantetheine</keyword>
<evidence type="ECO:0000313" key="7">
    <source>
        <dbReference type="EMBL" id="AKO69599.1"/>
    </source>
</evidence>
<dbReference type="PROSITE" id="PS00455">
    <property type="entry name" value="AMP_BINDING"/>
    <property type="match status" value="1"/>
</dbReference>
<evidence type="ECO:0000256" key="4">
    <source>
        <dbReference type="ARBA" id="ARBA00022553"/>
    </source>
</evidence>
<dbReference type="PANTHER" id="PTHR45527">
    <property type="entry name" value="NONRIBOSOMAL PEPTIDE SYNTHETASE"/>
    <property type="match status" value="1"/>
</dbReference>
<accession>A0A0M3WP24</accession>
<dbReference type="FunFam" id="1.10.1200.10:FF:000016">
    <property type="entry name" value="Non-ribosomal peptide synthase"/>
    <property type="match status" value="1"/>
</dbReference>
<evidence type="ECO:0000256" key="2">
    <source>
        <dbReference type="ARBA" id="ARBA00006432"/>
    </source>
</evidence>
<comment type="similarity">
    <text evidence="2">Belongs to the ATP-dependent AMP-binding enzyme family.</text>
</comment>
<dbReference type="Pfam" id="PF13193">
    <property type="entry name" value="AMP-binding_C"/>
    <property type="match status" value="1"/>
</dbReference>
<feature type="domain" description="Carrier" evidence="6">
    <location>
        <begin position="1060"/>
        <end position="1135"/>
    </location>
</feature>
<dbReference type="GO" id="GO:0008610">
    <property type="term" value="P:lipid biosynthetic process"/>
    <property type="evidence" value="ECO:0007669"/>
    <property type="project" value="UniProtKB-ARBA"/>
</dbReference>
<dbReference type="FunFam" id="3.40.50.980:FF:000002">
    <property type="entry name" value="Enterobactin synthetase component F"/>
    <property type="match status" value="1"/>
</dbReference>
<dbReference type="SUPFAM" id="SSF52777">
    <property type="entry name" value="CoA-dependent acyltransferases"/>
    <property type="match status" value="2"/>
</dbReference>
<dbReference type="Gene3D" id="3.30.559.30">
    <property type="entry name" value="Nonribosomal peptide synthetase, condensation domain"/>
    <property type="match status" value="1"/>
</dbReference>
<dbReference type="InterPro" id="IPR010071">
    <property type="entry name" value="AA_adenyl_dom"/>
</dbReference>
<name>A0A0M3WP24_9ACTN</name>
<dbReference type="GO" id="GO:0043041">
    <property type="term" value="P:amino acid activation for nonribosomal peptide biosynthetic process"/>
    <property type="evidence" value="ECO:0007669"/>
    <property type="project" value="TreeGrafter"/>
</dbReference>
<dbReference type="Pfam" id="PF00550">
    <property type="entry name" value="PP-binding"/>
    <property type="match status" value="2"/>
</dbReference>
<evidence type="ECO:0000256" key="1">
    <source>
        <dbReference type="ARBA" id="ARBA00001957"/>
    </source>
</evidence>
<dbReference type="Pfam" id="PF00501">
    <property type="entry name" value="AMP-binding"/>
    <property type="match status" value="1"/>
</dbReference>
<dbReference type="InterPro" id="IPR020845">
    <property type="entry name" value="AMP-binding_CS"/>
</dbReference>
<feature type="domain" description="Carrier" evidence="6">
    <location>
        <begin position="2"/>
        <end position="77"/>
    </location>
</feature>
<dbReference type="InterPro" id="IPR006162">
    <property type="entry name" value="Ppantetheine_attach_site"/>
</dbReference>
<dbReference type="Pfam" id="PF00668">
    <property type="entry name" value="Condensation"/>
    <property type="match status" value="1"/>
</dbReference>